<dbReference type="EMBL" id="RPOK01000003">
    <property type="protein sequence ID" value="RPJ66692.1"/>
    <property type="molecule type" value="Genomic_DNA"/>
</dbReference>
<evidence type="ECO:0000256" key="4">
    <source>
        <dbReference type="ARBA" id="ARBA00022481"/>
    </source>
</evidence>
<evidence type="ECO:0000256" key="5">
    <source>
        <dbReference type="ARBA" id="ARBA00022519"/>
    </source>
</evidence>
<dbReference type="GO" id="GO:0005886">
    <property type="term" value="C:plasma membrane"/>
    <property type="evidence" value="ECO:0007669"/>
    <property type="project" value="UniProtKB-SubCell"/>
</dbReference>
<gene>
    <name evidence="11" type="primary">gspH</name>
    <name evidence="11" type="ORF">DRW07_11490</name>
</gene>
<evidence type="ECO:0000256" key="9">
    <source>
        <dbReference type="ARBA" id="ARBA00030775"/>
    </source>
</evidence>
<dbReference type="Gene3D" id="3.55.40.10">
    <property type="entry name" value="minor pseudopilin epsh domain"/>
    <property type="match status" value="1"/>
</dbReference>
<dbReference type="Proteomes" id="UP000275281">
    <property type="component" value="Unassembled WGS sequence"/>
</dbReference>
<feature type="transmembrane region" description="Helical" evidence="10">
    <location>
        <begin position="12"/>
        <end position="34"/>
    </location>
</feature>
<evidence type="ECO:0000313" key="11">
    <source>
        <dbReference type="EMBL" id="RPJ66692.1"/>
    </source>
</evidence>
<keyword evidence="6 10" id="KW-0812">Transmembrane</keyword>
<accession>A0A3N5XZT7</accession>
<dbReference type="SUPFAM" id="SSF54523">
    <property type="entry name" value="Pili subunits"/>
    <property type="match status" value="1"/>
</dbReference>
<protein>
    <recommendedName>
        <fullName evidence="2">Type II secretion system protein H</fullName>
    </recommendedName>
    <alternativeName>
        <fullName evidence="9">General secretion pathway protein H</fullName>
    </alternativeName>
</protein>
<name>A0A3N5XZT7_9ALTE</name>
<dbReference type="InterPro" id="IPR012902">
    <property type="entry name" value="N_methyl_site"/>
</dbReference>
<evidence type="ECO:0000256" key="3">
    <source>
        <dbReference type="ARBA" id="ARBA00022475"/>
    </source>
</evidence>
<comment type="caution">
    <text evidence="11">The sequence shown here is derived from an EMBL/GenBank/DDBJ whole genome shotgun (WGS) entry which is preliminary data.</text>
</comment>
<dbReference type="GO" id="GO:0015628">
    <property type="term" value="P:protein secretion by the type II secretion system"/>
    <property type="evidence" value="ECO:0007669"/>
    <property type="project" value="InterPro"/>
</dbReference>
<dbReference type="GO" id="GO:0015627">
    <property type="term" value="C:type II protein secretion system complex"/>
    <property type="evidence" value="ECO:0007669"/>
    <property type="project" value="InterPro"/>
</dbReference>
<keyword evidence="4" id="KW-0488">Methylation</keyword>
<evidence type="ECO:0000256" key="8">
    <source>
        <dbReference type="ARBA" id="ARBA00023136"/>
    </source>
</evidence>
<evidence type="ECO:0000256" key="10">
    <source>
        <dbReference type="SAM" id="Phobius"/>
    </source>
</evidence>
<dbReference type="PRINTS" id="PR00885">
    <property type="entry name" value="BCTERIALGSPH"/>
</dbReference>
<dbReference type="InterPro" id="IPR045584">
    <property type="entry name" value="Pilin-like"/>
</dbReference>
<dbReference type="AlphaFoldDB" id="A0A3N5XZT7"/>
<evidence type="ECO:0000256" key="6">
    <source>
        <dbReference type="ARBA" id="ARBA00022692"/>
    </source>
</evidence>
<dbReference type="RefSeq" id="WP_124028049.1">
    <property type="nucleotide sequence ID" value="NZ_JBHRSN010000006.1"/>
</dbReference>
<keyword evidence="5" id="KW-0997">Cell inner membrane</keyword>
<comment type="subcellular location">
    <subcellularLocation>
        <location evidence="1">Cell inner membrane</location>
        <topology evidence="1">Single-pass membrane protein</topology>
    </subcellularLocation>
</comment>
<reference evidence="11 12" key="1">
    <citation type="submission" date="2018-11" db="EMBL/GenBank/DDBJ databases">
        <authorList>
            <person name="Ye M.-Q."/>
            <person name="Du Z.-J."/>
        </authorList>
    </citation>
    <scope>NUCLEOTIDE SEQUENCE [LARGE SCALE GENOMIC DNA]</scope>
    <source>
        <strain evidence="11 12">U0105</strain>
    </source>
</reference>
<dbReference type="Pfam" id="PF07963">
    <property type="entry name" value="N_methyl"/>
    <property type="match status" value="1"/>
</dbReference>
<dbReference type="NCBIfam" id="TIGR01708">
    <property type="entry name" value="typeII_sec_gspH"/>
    <property type="match status" value="1"/>
</dbReference>
<dbReference type="InterPro" id="IPR002416">
    <property type="entry name" value="T2SS_protein-GspH"/>
</dbReference>
<evidence type="ECO:0000256" key="1">
    <source>
        <dbReference type="ARBA" id="ARBA00004377"/>
    </source>
</evidence>
<keyword evidence="8 10" id="KW-0472">Membrane</keyword>
<keyword evidence="12" id="KW-1185">Reference proteome</keyword>
<dbReference type="NCBIfam" id="TIGR02532">
    <property type="entry name" value="IV_pilin_GFxxxE"/>
    <property type="match status" value="1"/>
</dbReference>
<sequence length="211" mass="24135">MMPLPSKASSKGFTLLEILLVLFLIGMAVSYVLFNAFSVSQSDRLKEQARRFQVIVDMASDYAVLNQTELGIRFEAAKNEYFFMALDDENQWQVLDDPLYSGHTLPQSFSFELELDSLPWEETERLFDRELFDETLSVSEDSVDIGNEEDKSLPPPQVLIMSSGEITPFSVMLAYEPDFSEEFPVYFFLNNKDVPPLELKGPYDAPEQEPE</sequence>
<proteinExistence type="predicted"/>
<evidence type="ECO:0000256" key="2">
    <source>
        <dbReference type="ARBA" id="ARBA00021549"/>
    </source>
</evidence>
<evidence type="ECO:0000313" key="12">
    <source>
        <dbReference type="Proteomes" id="UP000275281"/>
    </source>
</evidence>
<dbReference type="OrthoDB" id="5730913at2"/>
<keyword evidence="3" id="KW-1003">Cell membrane</keyword>
<evidence type="ECO:0000256" key="7">
    <source>
        <dbReference type="ARBA" id="ARBA00022989"/>
    </source>
</evidence>
<keyword evidence="7 10" id="KW-1133">Transmembrane helix</keyword>
<dbReference type="InterPro" id="IPR049875">
    <property type="entry name" value="TypeII_GspH"/>
</dbReference>
<organism evidence="11 12">
    <name type="scientific">Alteromonas sediminis</name>
    <dbReference type="NCBI Taxonomy" id="2259342"/>
    <lineage>
        <taxon>Bacteria</taxon>
        <taxon>Pseudomonadati</taxon>
        <taxon>Pseudomonadota</taxon>
        <taxon>Gammaproteobacteria</taxon>
        <taxon>Alteromonadales</taxon>
        <taxon>Alteromonadaceae</taxon>
        <taxon>Alteromonas/Salinimonas group</taxon>
        <taxon>Alteromonas</taxon>
    </lineage>
</organism>